<dbReference type="Gene3D" id="2.170.130.10">
    <property type="entry name" value="TonB-dependent receptor, plug domain"/>
    <property type="match status" value="1"/>
</dbReference>
<feature type="domain" description="TonB-dependent receptor plug" evidence="11">
    <location>
        <begin position="249"/>
        <end position="354"/>
    </location>
</feature>
<dbReference type="InterPro" id="IPR037066">
    <property type="entry name" value="Plug_dom_sf"/>
</dbReference>
<evidence type="ECO:0000256" key="2">
    <source>
        <dbReference type="ARBA" id="ARBA00022448"/>
    </source>
</evidence>
<feature type="domain" description="TonB-dependent receptor-like beta-barrel" evidence="10">
    <location>
        <begin position="562"/>
        <end position="1127"/>
    </location>
</feature>
<evidence type="ECO:0000256" key="8">
    <source>
        <dbReference type="PROSITE-ProRule" id="PRU01360"/>
    </source>
</evidence>
<dbReference type="NCBIfam" id="TIGR04056">
    <property type="entry name" value="OMP_RagA_SusC"/>
    <property type="match status" value="1"/>
</dbReference>
<comment type="subcellular location">
    <subcellularLocation>
        <location evidence="1 8">Cell outer membrane</location>
        <topology evidence="1 8">Multi-pass membrane protein</topology>
    </subcellularLocation>
</comment>
<keyword evidence="7 8" id="KW-0998">Cell outer membrane</keyword>
<gene>
    <name evidence="12" type="ORF">SAMN05443144_11227</name>
</gene>
<dbReference type="Proteomes" id="UP000184041">
    <property type="component" value="Unassembled WGS sequence"/>
</dbReference>
<dbReference type="Pfam" id="PF00593">
    <property type="entry name" value="TonB_dep_Rec_b-barrel"/>
    <property type="match status" value="1"/>
</dbReference>
<keyword evidence="3 8" id="KW-1134">Transmembrane beta strand</keyword>
<accession>A0A1M5DTC9</accession>
<dbReference type="InterPro" id="IPR008969">
    <property type="entry name" value="CarboxyPept-like_regulatory"/>
</dbReference>
<evidence type="ECO:0000256" key="6">
    <source>
        <dbReference type="ARBA" id="ARBA00023136"/>
    </source>
</evidence>
<dbReference type="EMBL" id="FQUS01000012">
    <property type="protein sequence ID" value="SHF70165.1"/>
    <property type="molecule type" value="Genomic_DNA"/>
</dbReference>
<dbReference type="OrthoDB" id="9768177at2"/>
<evidence type="ECO:0000259" key="11">
    <source>
        <dbReference type="Pfam" id="PF07715"/>
    </source>
</evidence>
<dbReference type="Gene3D" id="2.40.170.20">
    <property type="entry name" value="TonB-dependent receptor, beta-barrel domain"/>
    <property type="match status" value="1"/>
</dbReference>
<dbReference type="Pfam" id="PF07715">
    <property type="entry name" value="Plug"/>
    <property type="match status" value="1"/>
</dbReference>
<evidence type="ECO:0000256" key="1">
    <source>
        <dbReference type="ARBA" id="ARBA00004571"/>
    </source>
</evidence>
<keyword evidence="5 9" id="KW-0798">TonB box</keyword>
<evidence type="ECO:0000256" key="4">
    <source>
        <dbReference type="ARBA" id="ARBA00022692"/>
    </source>
</evidence>
<dbReference type="InterPro" id="IPR023997">
    <property type="entry name" value="TonB-dep_OMP_SusC/RagA_CS"/>
</dbReference>
<dbReference type="NCBIfam" id="TIGR04057">
    <property type="entry name" value="SusC_RagA_signa"/>
    <property type="match status" value="1"/>
</dbReference>
<evidence type="ECO:0000256" key="3">
    <source>
        <dbReference type="ARBA" id="ARBA00022452"/>
    </source>
</evidence>
<evidence type="ECO:0000256" key="7">
    <source>
        <dbReference type="ARBA" id="ARBA00023237"/>
    </source>
</evidence>
<protein>
    <submittedName>
        <fullName evidence="12">TonB-linked outer membrane protein, SusC/RagA family</fullName>
    </submittedName>
</protein>
<dbReference type="SUPFAM" id="SSF49464">
    <property type="entry name" value="Carboxypeptidase regulatory domain-like"/>
    <property type="match status" value="1"/>
</dbReference>
<dbReference type="InterPro" id="IPR012910">
    <property type="entry name" value="Plug_dom"/>
</dbReference>
<dbReference type="InterPro" id="IPR023996">
    <property type="entry name" value="TonB-dep_OMP_SusC/RagA"/>
</dbReference>
<dbReference type="GO" id="GO:0009279">
    <property type="term" value="C:cell outer membrane"/>
    <property type="evidence" value="ECO:0007669"/>
    <property type="project" value="UniProtKB-SubCell"/>
</dbReference>
<dbReference type="SUPFAM" id="SSF56935">
    <property type="entry name" value="Porins"/>
    <property type="match status" value="1"/>
</dbReference>
<evidence type="ECO:0000313" key="13">
    <source>
        <dbReference type="Proteomes" id="UP000184041"/>
    </source>
</evidence>
<dbReference type="InterPro" id="IPR039426">
    <property type="entry name" value="TonB-dep_rcpt-like"/>
</dbReference>
<dbReference type="AlphaFoldDB" id="A0A1M5DTC9"/>
<dbReference type="InterPro" id="IPR000531">
    <property type="entry name" value="Beta-barrel_TonB"/>
</dbReference>
<name>A0A1M5DTC9_9BACT</name>
<proteinExistence type="inferred from homology"/>
<dbReference type="Gene3D" id="2.60.40.1120">
    <property type="entry name" value="Carboxypeptidase-like, regulatory domain"/>
    <property type="match status" value="1"/>
</dbReference>
<evidence type="ECO:0000256" key="9">
    <source>
        <dbReference type="RuleBase" id="RU003357"/>
    </source>
</evidence>
<evidence type="ECO:0000256" key="5">
    <source>
        <dbReference type="ARBA" id="ARBA00023077"/>
    </source>
</evidence>
<reference evidence="12 13" key="1">
    <citation type="submission" date="2016-11" db="EMBL/GenBank/DDBJ databases">
        <authorList>
            <person name="Jaros S."/>
            <person name="Januszkiewicz K."/>
            <person name="Wedrychowicz H."/>
        </authorList>
    </citation>
    <scope>NUCLEOTIDE SEQUENCE [LARGE SCALE GENOMIC DNA]</scope>
    <source>
        <strain evidence="12 13">DSM 21986</strain>
    </source>
</reference>
<comment type="similarity">
    <text evidence="8 9">Belongs to the TonB-dependent receptor family.</text>
</comment>
<sequence length="1159" mass="130391">MDRYRLMLNQHIGNTDMQKRIGGIIGVLFCLCFGSVDSLHAQTVEKRMAQAELIHNEHLDNVPDSGIQLSKALERLEEEYDISFMYKTGLFSFDNKLLSKILVPVEHLEHDNLTLVLKKILEPYNLTYSRINNRTFAISFDLTRYATKKEQKAQEQIQGVVTDAESGETLPGVNVIVKGTTTGTSSGSDGTYKLTLESLRDTLVFSFVGYQTREVPIDGRTEIDVALQPQAIAGDELVVIGYGTAQRKDVTGSIGSVNISERAQVESITNLEQFFQGTVPGLNAGLATGPRGSTSLEVRGRNSIQAGNDPLIVLDGAPYYGNLSAINPNDIQSIDVLKDASAAAVYGASAAAGVIEITTKQGGDAEPSITFNSSVGFTENGSNQRPYGPEEYLQQRSDVATRQNPGQPDHYYSDPRDLPADLTLEEWKAMDSATSGSPEEIWLGRIGLASNEIENFMNGKTIDWYDQVYQKGVRTNQNLSLSGREGGLNYYWSLGYTDNNGTVTGSRFKTVRTRLNVETEVADFIRVGIKSQYQNREEGYLSASADQVTYQSPFGDKYEEDGSLRWAPNNDRVAATNPFLYTTESGRESMDNINLIIGNIHAELIDLPFGLGYKVRWNNMWGMVRDYIFNPSTVPMGLPGGNSNRRESTTYDWTLDNILTWNRTIQENHEFDFTFLFNAEAHDDWTSRLANESFEPNENLGFSGIESGENPTVNNNDTRSTGTALMGRLNYRLMDRYLLTVSYRRDGYSAFGESNPYAYFPAAAVGWRLSEEPFFNADFINNLKLRLSWGINGNRSIGTYSALQRYSTADYIYGTSTVKGVYANNLANADLKWEETRNTNIGVDFGLFSDRLSGSINAYQMSTKNLLLQRSLPSITGYENIWANLGEVGNKGLEMSLESRNIQKENFVWQSTFTFSMNRNEIKHLYGTMEDIVDEEGNVIGQKEADDRQNGWFIGHALDQIYDYKVLGVWQTDEAEEAAEYGMQPGDLKLLDVNEDGVLSPVEDKVFQGYTKPRYRLSLGNTFSYKNFDLSTMFISHLDYYGAANIHKHTDWRYGRANNYDVPYWTPENPTNEWARLDSRGENPNFTYWENRSFIRLQNASLAYNFPTSLLQKVNIKSLQAYVNVRNAYVTPLAGWDFWDPETRDQAPRIYSLGINLTF</sequence>
<evidence type="ECO:0000313" key="12">
    <source>
        <dbReference type="EMBL" id="SHF70165.1"/>
    </source>
</evidence>
<keyword evidence="13" id="KW-1185">Reference proteome</keyword>
<dbReference type="InterPro" id="IPR036942">
    <property type="entry name" value="Beta-barrel_TonB_sf"/>
</dbReference>
<evidence type="ECO:0000259" key="10">
    <source>
        <dbReference type="Pfam" id="PF00593"/>
    </source>
</evidence>
<keyword evidence="2 8" id="KW-0813">Transport</keyword>
<keyword evidence="4 8" id="KW-0812">Transmembrane</keyword>
<dbReference type="PROSITE" id="PS52016">
    <property type="entry name" value="TONB_DEPENDENT_REC_3"/>
    <property type="match status" value="1"/>
</dbReference>
<keyword evidence="6 8" id="KW-0472">Membrane</keyword>
<dbReference type="STRING" id="1194090.SAMN05443144_11227"/>
<organism evidence="12 13">
    <name type="scientific">Fodinibius roseus</name>
    <dbReference type="NCBI Taxonomy" id="1194090"/>
    <lineage>
        <taxon>Bacteria</taxon>
        <taxon>Pseudomonadati</taxon>
        <taxon>Balneolota</taxon>
        <taxon>Balneolia</taxon>
        <taxon>Balneolales</taxon>
        <taxon>Balneolaceae</taxon>
        <taxon>Fodinibius</taxon>
    </lineage>
</organism>
<dbReference type="Pfam" id="PF13715">
    <property type="entry name" value="CarbopepD_reg_2"/>
    <property type="match status" value="1"/>
</dbReference>